<evidence type="ECO:0000256" key="13">
    <source>
        <dbReference type="SAM" id="MobiDB-lite"/>
    </source>
</evidence>
<comment type="caution">
    <text evidence="15">The sequence shown here is derived from an EMBL/GenBank/DDBJ whole genome shotgun (WGS) entry which is preliminary data.</text>
</comment>
<keyword evidence="8" id="KW-0443">Lipid metabolism</keyword>
<evidence type="ECO:0000256" key="2">
    <source>
        <dbReference type="ARBA" id="ARBA00006675"/>
    </source>
</evidence>
<keyword evidence="11" id="KW-1208">Phospholipid metabolism</keyword>
<feature type="transmembrane region" description="Helical" evidence="14">
    <location>
        <begin position="229"/>
        <end position="251"/>
    </location>
</feature>
<feature type="region of interest" description="Disordered" evidence="13">
    <location>
        <begin position="497"/>
        <end position="524"/>
    </location>
</feature>
<dbReference type="AlphaFoldDB" id="A0A4S9ALE1"/>
<evidence type="ECO:0000256" key="6">
    <source>
        <dbReference type="ARBA" id="ARBA00022692"/>
    </source>
</evidence>
<keyword evidence="7 14" id="KW-1133">Transmembrane helix</keyword>
<feature type="region of interest" description="Disordered" evidence="13">
    <location>
        <begin position="54"/>
        <end position="85"/>
    </location>
</feature>
<proteinExistence type="inferred from homology"/>
<feature type="region of interest" description="Disordered" evidence="13">
    <location>
        <begin position="15"/>
        <end position="41"/>
    </location>
</feature>
<organism evidence="15 16">
    <name type="scientific">Aureobasidium pullulans</name>
    <name type="common">Black yeast</name>
    <name type="synonym">Pullularia pullulans</name>
    <dbReference type="NCBI Taxonomy" id="5580"/>
    <lineage>
        <taxon>Eukaryota</taxon>
        <taxon>Fungi</taxon>
        <taxon>Dikarya</taxon>
        <taxon>Ascomycota</taxon>
        <taxon>Pezizomycotina</taxon>
        <taxon>Dothideomycetes</taxon>
        <taxon>Dothideomycetidae</taxon>
        <taxon>Dothideales</taxon>
        <taxon>Saccotheciaceae</taxon>
        <taxon>Aureobasidium</taxon>
    </lineage>
</organism>
<keyword evidence="10" id="KW-0594">Phospholipid biosynthesis</keyword>
<dbReference type="Pfam" id="PF10998">
    <property type="entry name" value="DUF2838"/>
    <property type="match status" value="1"/>
</dbReference>
<dbReference type="PANTHER" id="PTHR31201">
    <property type="entry name" value="OS01G0585100 PROTEIN"/>
    <property type="match status" value="1"/>
</dbReference>
<feature type="transmembrane region" description="Helical" evidence="14">
    <location>
        <begin position="334"/>
        <end position="357"/>
    </location>
</feature>
<feature type="transmembrane region" description="Helical" evidence="14">
    <location>
        <begin position="401"/>
        <end position="423"/>
    </location>
</feature>
<keyword evidence="6 14" id="KW-0812">Transmembrane</keyword>
<evidence type="ECO:0000256" key="12">
    <source>
        <dbReference type="ARBA" id="ARBA00023315"/>
    </source>
</evidence>
<evidence type="ECO:0000256" key="9">
    <source>
        <dbReference type="ARBA" id="ARBA00023136"/>
    </source>
</evidence>
<gene>
    <name evidence="15" type="ORF">D6D19_00491</name>
</gene>
<evidence type="ECO:0000256" key="5">
    <source>
        <dbReference type="ARBA" id="ARBA00022679"/>
    </source>
</evidence>
<dbReference type="GO" id="GO:0016020">
    <property type="term" value="C:membrane"/>
    <property type="evidence" value="ECO:0007669"/>
    <property type="project" value="UniProtKB-SubCell"/>
</dbReference>
<evidence type="ECO:0000256" key="4">
    <source>
        <dbReference type="ARBA" id="ARBA00022516"/>
    </source>
</evidence>
<dbReference type="GO" id="GO:0016746">
    <property type="term" value="F:acyltransferase activity"/>
    <property type="evidence" value="ECO:0007669"/>
    <property type="project" value="UniProtKB-KW"/>
</dbReference>
<evidence type="ECO:0000256" key="11">
    <source>
        <dbReference type="ARBA" id="ARBA00023264"/>
    </source>
</evidence>
<dbReference type="Proteomes" id="UP000308802">
    <property type="component" value="Unassembled WGS sequence"/>
</dbReference>
<feature type="transmembrane region" description="Helical" evidence="14">
    <location>
        <begin position="182"/>
        <end position="199"/>
    </location>
</feature>
<reference evidence="15 16" key="1">
    <citation type="submission" date="2018-10" db="EMBL/GenBank/DDBJ databases">
        <title>Fifty Aureobasidium pullulans genomes reveal a recombining polyextremotolerant generalist.</title>
        <authorList>
            <person name="Gostincar C."/>
            <person name="Turk M."/>
            <person name="Zajc J."/>
            <person name="Gunde-Cimerman N."/>
        </authorList>
    </citation>
    <scope>NUCLEOTIDE SEQUENCE [LARGE SCALE GENOMIC DNA]</scope>
    <source>
        <strain evidence="15 16">EXF-10659</strain>
    </source>
</reference>
<evidence type="ECO:0000313" key="16">
    <source>
        <dbReference type="Proteomes" id="UP000308802"/>
    </source>
</evidence>
<feature type="compositionally biased region" description="Polar residues" evidence="13">
    <location>
        <begin position="511"/>
        <end position="524"/>
    </location>
</feature>
<evidence type="ECO:0000256" key="10">
    <source>
        <dbReference type="ARBA" id="ARBA00023209"/>
    </source>
</evidence>
<keyword evidence="4" id="KW-0444">Lipid biosynthesis</keyword>
<feature type="compositionally biased region" description="Polar residues" evidence="13">
    <location>
        <begin position="54"/>
        <end position="76"/>
    </location>
</feature>
<evidence type="ECO:0000256" key="7">
    <source>
        <dbReference type="ARBA" id="ARBA00022989"/>
    </source>
</evidence>
<accession>A0A4S9ALE1</accession>
<dbReference type="PANTHER" id="PTHR31201:SF1">
    <property type="entry name" value="GLYCEROPHOSPHOCHOLINE ACYLTRANSFERASE 1"/>
    <property type="match status" value="1"/>
</dbReference>
<dbReference type="EMBL" id="QZAO01000006">
    <property type="protein sequence ID" value="THW80389.1"/>
    <property type="molecule type" value="Genomic_DNA"/>
</dbReference>
<dbReference type="GO" id="GO:0006656">
    <property type="term" value="P:phosphatidylcholine biosynthetic process"/>
    <property type="evidence" value="ECO:0007669"/>
    <property type="project" value="TreeGrafter"/>
</dbReference>
<comment type="subcellular location">
    <subcellularLocation>
        <location evidence="1">Membrane</location>
        <topology evidence="1">Multi-pass membrane protein</topology>
    </subcellularLocation>
</comment>
<evidence type="ECO:0000313" key="15">
    <source>
        <dbReference type="EMBL" id="THW80389.1"/>
    </source>
</evidence>
<evidence type="ECO:0000256" key="1">
    <source>
        <dbReference type="ARBA" id="ARBA00004141"/>
    </source>
</evidence>
<comment type="similarity">
    <text evidence="2">Belongs to the GPC1 family.</text>
</comment>
<sequence length="524" mass="60254">MTSLPSLLIHTAMSQPADTLKAKPEEPGLDAATGHKSAPDTDYLSAVDAHQYADMTSQPSSPGYSLLSRTTSNGSLSEPDDESFPPLDRLTMFDILENLALPQRLERFQQSLTAQKDKVRRQQQKLRVSSITAKDKMVEEWRRRVPTPDEQLDKYKRRMRDNVDRLGKKWNDAKAVTRREKLSFITGVLNIFISGYLIGAYPEYFHIWYTVQLVYFMPMRYYKYHQIGYHYFLADLCYFVNLLMLLTMWFFPGSKRLFISTYCLAMGNNAVAIAMWRNSLVFHSLDKVTSLFIHIMPCATLHCLVHLIPKELQKEKFPAIYSIRYSSPSSPEHYTLGGMIIWATVPYACWQLSYHFLITVRRKEKIAAGRPTSFTWLRKSYAKNPLGKFVLSLPEVLQGPAFMLIQYSYALVTMVPCPIWFWYRWASAGFLMVVFTWATYNGATFYIDVFGRRMEKEFETLKKEVAKWQATPDGKPILDEADPAVKAARSELNLHISESVDGVDPKDGSTSRDTTANTEGIRQR</sequence>
<feature type="transmembrane region" description="Helical" evidence="14">
    <location>
        <begin position="429"/>
        <end position="447"/>
    </location>
</feature>
<evidence type="ECO:0000256" key="14">
    <source>
        <dbReference type="SAM" id="Phobius"/>
    </source>
</evidence>
<evidence type="ECO:0000256" key="3">
    <source>
        <dbReference type="ARBA" id="ARBA00019082"/>
    </source>
</evidence>
<evidence type="ECO:0000256" key="8">
    <source>
        <dbReference type="ARBA" id="ARBA00023098"/>
    </source>
</evidence>
<keyword evidence="12" id="KW-0012">Acyltransferase</keyword>
<keyword evidence="9 14" id="KW-0472">Membrane</keyword>
<keyword evidence="5" id="KW-0808">Transferase</keyword>
<protein>
    <recommendedName>
        <fullName evidence="3">Glycerophosphocholine acyltransferase 1</fullName>
    </recommendedName>
</protein>
<dbReference type="InterPro" id="IPR021261">
    <property type="entry name" value="GPCAT"/>
</dbReference>
<name>A0A4S9ALE1_AURPU</name>